<evidence type="ECO:0000256" key="4">
    <source>
        <dbReference type="ARBA" id="ARBA00023004"/>
    </source>
</evidence>
<feature type="binding site" evidence="7">
    <location>
        <position position="8"/>
    </location>
    <ligand>
        <name>Fe cation</name>
        <dbReference type="ChEBI" id="CHEBI:24875"/>
        <label>1</label>
    </ligand>
</feature>
<comment type="similarity">
    <text evidence="5">Belongs to the YmdB-like family.</text>
</comment>
<evidence type="ECO:0000313" key="9">
    <source>
        <dbReference type="Proteomes" id="UP000214880"/>
    </source>
</evidence>
<dbReference type="FunFam" id="3.60.21.10:FF:000016">
    <property type="entry name" value="Putative metallophosphoesterase"/>
    <property type="match status" value="1"/>
</dbReference>
<dbReference type="SUPFAM" id="SSF56300">
    <property type="entry name" value="Metallo-dependent phosphatases"/>
    <property type="match status" value="1"/>
</dbReference>
<evidence type="ECO:0000256" key="6">
    <source>
        <dbReference type="PIRSR" id="PIRSR004789-50"/>
    </source>
</evidence>
<evidence type="ECO:0000256" key="2">
    <source>
        <dbReference type="ARBA" id="ARBA00022723"/>
    </source>
</evidence>
<accession>A0A1G9LPI8</accession>
<dbReference type="EMBL" id="FNHB01000001">
    <property type="protein sequence ID" value="SDL63823.1"/>
    <property type="molecule type" value="Genomic_DNA"/>
</dbReference>
<dbReference type="Gene3D" id="3.60.21.10">
    <property type="match status" value="1"/>
</dbReference>
<sequence length="259" mass="28118">MNILIIGDICGRPGRQAAAHYIPLLRQEYQTDLIIANGENSAGGVGITAPVMDELLNAGVDVITSGNHIWDKKEILDFIDKAPRLVRPANYPPGTPGFGYTVLTKQQVKIAVVNLAGRAFMPPIDCPFREADKILTAIAAQADIIIVDFHAETTSEKMALAWYLDGRVSCLVGTHTHIQTADERILPNGTAYITDLGMVGPWDSVLGVDKDLVINKFLTGLPAKFHLADGRNVFCAVIVKIDEATGKATAITRIKRYLN</sequence>
<dbReference type="InterPro" id="IPR005235">
    <property type="entry name" value="YmdB-like"/>
</dbReference>
<dbReference type="NCBIfam" id="TIGR00282">
    <property type="entry name" value="TIGR00282 family metallophosphoesterase"/>
    <property type="match status" value="1"/>
</dbReference>
<feature type="binding site" evidence="7">
    <location>
        <position position="150"/>
    </location>
    <ligand>
        <name>Fe cation</name>
        <dbReference type="ChEBI" id="CHEBI:24875"/>
        <label>2</label>
    </ligand>
</feature>
<organism evidence="8 9">
    <name type="scientific">Dendrosporobacter quercicolus</name>
    <dbReference type="NCBI Taxonomy" id="146817"/>
    <lineage>
        <taxon>Bacteria</taxon>
        <taxon>Bacillati</taxon>
        <taxon>Bacillota</taxon>
        <taxon>Negativicutes</taxon>
        <taxon>Selenomonadales</taxon>
        <taxon>Sporomusaceae</taxon>
        <taxon>Dendrosporobacter</taxon>
    </lineage>
</organism>
<dbReference type="Proteomes" id="UP000214880">
    <property type="component" value="Unassembled WGS sequence"/>
</dbReference>
<evidence type="ECO:0000256" key="3">
    <source>
        <dbReference type="ARBA" id="ARBA00022801"/>
    </source>
</evidence>
<evidence type="ECO:0000256" key="5">
    <source>
        <dbReference type="ARBA" id="ARBA00061401"/>
    </source>
</evidence>
<dbReference type="PANTHER" id="PTHR36303:SF1">
    <property type="entry name" value="2',3'-CYCLIC-NUCLEOTIDE 2'-PHOSPHODIESTERASE"/>
    <property type="match status" value="1"/>
</dbReference>
<dbReference type="Pfam" id="PF13277">
    <property type="entry name" value="YmdB"/>
    <property type="match status" value="1"/>
</dbReference>
<keyword evidence="9" id="KW-1185">Reference proteome</keyword>
<feature type="binding site" evidence="7">
    <location>
        <position position="39"/>
    </location>
    <ligand>
        <name>Fe cation</name>
        <dbReference type="ChEBI" id="CHEBI:24875"/>
        <label>1</label>
    </ligand>
</feature>
<keyword evidence="3" id="KW-0378">Hydrolase</keyword>
<feature type="binding site" evidence="7">
    <location>
        <position position="67"/>
    </location>
    <ligand>
        <name>Fe cation</name>
        <dbReference type="ChEBI" id="CHEBI:24875"/>
        <label>2</label>
    </ligand>
</feature>
<dbReference type="PANTHER" id="PTHR36303">
    <property type="entry name" value="2',3'-CYCLIC-NUCLEOTIDE 2'-PHOSPHODIESTERASE"/>
    <property type="match status" value="1"/>
</dbReference>
<evidence type="ECO:0000313" key="8">
    <source>
        <dbReference type="EMBL" id="SDL63823.1"/>
    </source>
</evidence>
<dbReference type="InterPro" id="IPR029052">
    <property type="entry name" value="Metallo-depent_PP-like"/>
</dbReference>
<dbReference type="RefSeq" id="WP_092067805.1">
    <property type="nucleotide sequence ID" value="NZ_FNHB01000001.1"/>
</dbReference>
<evidence type="ECO:0000256" key="1">
    <source>
        <dbReference type="ARBA" id="ARBA00001965"/>
    </source>
</evidence>
<feature type="binding site" evidence="7">
    <location>
        <position position="40"/>
    </location>
    <ligand>
        <name>Fe cation</name>
        <dbReference type="ChEBI" id="CHEBI:24875"/>
        <label>1</label>
    </ligand>
</feature>
<dbReference type="GO" id="GO:0046872">
    <property type="term" value="F:metal ion binding"/>
    <property type="evidence" value="ECO:0007669"/>
    <property type="project" value="UniProtKB-KW"/>
</dbReference>
<dbReference type="PIRSF" id="PIRSF004789">
    <property type="entry name" value="DR1281"/>
    <property type="match status" value="1"/>
</dbReference>
<reference evidence="8 9" key="1">
    <citation type="submission" date="2016-10" db="EMBL/GenBank/DDBJ databases">
        <authorList>
            <person name="de Groot N.N."/>
        </authorList>
    </citation>
    <scope>NUCLEOTIDE SEQUENCE [LARGE SCALE GENOMIC DNA]</scope>
    <source>
        <strain evidence="8 9">DSM 1736</strain>
    </source>
</reference>
<dbReference type="OrthoDB" id="9801109at2"/>
<proteinExistence type="inferred from homology"/>
<protein>
    <recommendedName>
        <fullName evidence="10">TIGR00282 family metallophosphoesterase</fullName>
    </recommendedName>
</protein>
<dbReference type="CDD" id="cd07382">
    <property type="entry name" value="MPP_DR1281"/>
    <property type="match status" value="1"/>
</dbReference>
<comment type="cofactor">
    <cofactor evidence="1">
        <name>Fe(3+)</name>
        <dbReference type="ChEBI" id="CHEBI:29034"/>
    </cofactor>
</comment>
<feature type="active site" description="Proton donor" evidence="6">
    <location>
        <position position="68"/>
    </location>
</feature>
<keyword evidence="4" id="KW-0408">Iron</keyword>
<dbReference type="AlphaFoldDB" id="A0A1G9LPI8"/>
<evidence type="ECO:0008006" key="10">
    <source>
        <dbReference type="Google" id="ProtNLM"/>
    </source>
</evidence>
<feature type="binding site" evidence="7">
    <location>
        <position position="177"/>
    </location>
    <ligand>
        <name>Fe cation</name>
        <dbReference type="ChEBI" id="CHEBI:24875"/>
        <label>1</label>
    </ligand>
</feature>
<feature type="binding site" evidence="7">
    <location>
        <position position="175"/>
    </location>
    <ligand>
        <name>Fe cation</name>
        <dbReference type="ChEBI" id="CHEBI:24875"/>
        <label>2</label>
    </ligand>
</feature>
<dbReference type="GO" id="GO:0004113">
    <property type="term" value="F:2',3'-cyclic-nucleotide 3'-phosphodiesterase activity"/>
    <property type="evidence" value="ECO:0007669"/>
    <property type="project" value="TreeGrafter"/>
</dbReference>
<evidence type="ECO:0000256" key="7">
    <source>
        <dbReference type="PIRSR" id="PIRSR004789-51"/>
    </source>
</evidence>
<keyword evidence="2 7" id="KW-0479">Metal-binding</keyword>
<gene>
    <name evidence="8" type="ORF">SAMN04488502_101424</name>
</gene>
<feature type="binding site" evidence="7">
    <location>
        <position position="39"/>
    </location>
    <ligand>
        <name>Fe cation</name>
        <dbReference type="ChEBI" id="CHEBI:24875"/>
        <label>2</label>
    </ligand>
</feature>
<name>A0A1G9LPI8_9FIRM</name>
<dbReference type="STRING" id="146817.SAMN04488502_101424"/>